<dbReference type="NCBIfam" id="NF004230">
    <property type="entry name" value="PRK05678.1"/>
    <property type="match status" value="1"/>
</dbReference>
<keyword evidence="2 5" id="KW-0816">Tricarboxylic acid cycle</keyword>
<dbReference type="InterPro" id="IPR036291">
    <property type="entry name" value="NAD(P)-bd_dom_sf"/>
</dbReference>
<dbReference type="Proteomes" id="UP000550787">
    <property type="component" value="Unassembled WGS sequence"/>
</dbReference>
<dbReference type="InterPro" id="IPR033847">
    <property type="entry name" value="Citrt_syn/SCS-alpha_CS"/>
</dbReference>
<dbReference type="PROSITE" id="PS01216">
    <property type="entry name" value="SUCCINYL_COA_LIG_1"/>
    <property type="match status" value="1"/>
</dbReference>
<dbReference type="GO" id="GO:0004775">
    <property type="term" value="F:succinate-CoA ligase (ADP-forming) activity"/>
    <property type="evidence" value="ECO:0007669"/>
    <property type="project" value="UniProtKB-UniRule"/>
</dbReference>
<dbReference type="PIRSF" id="PIRSF001553">
    <property type="entry name" value="SucCS_alpha"/>
    <property type="match status" value="1"/>
</dbReference>
<dbReference type="PANTHER" id="PTHR11117:SF2">
    <property type="entry name" value="SUCCINATE--COA LIGASE [ADP_GDP-FORMING] SUBUNIT ALPHA, MITOCHONDRIAL"/>
    <property type="match status" value="1"/>
</dbReference>
<comment type="subunit">
    <text evidence="5 8">Heterotetramer of two alpha and two beta subunits.</text>
</comment>
<evidence type="ECO:0000259" key="9">
    <source>
        <dbReference type="SMART" id="SM00881"/>
    </source>
</evidence>
<comment type="catalytic activity">
    <reaction evidence="5">
        <text>GTP + succinate + CoA = succinyl-CoA + GDP + phosphate</text>
        <dbReference type="Rhea" id="RHEA:22120"/>
        <dbReference type="ChEBI" id="CHEBI:30031"/>
        <dbReference type="ChEBI" id="CHEBI:37565"/>
        <dbReference type="ChEBI" id="CHEBI:43474"/>
        <dbReference type="ChEBI" id="CHEBI:57287"/>
        <dbReference type="ChEBI" id="CHEBI:57292"/>
        <dbReference type="ChEBI" id="CHEBI:58189"/>
    </reaction>
</comment>
<evidence type="ECO:0000256" key="7">
    <source>
        <dbReference type="RuleBase" id="RU000677"/>
    </source>
</evidence>
<dbReference type="Pfam" id="PF00549">
    <property type="entry name" value="Ligase_CoA"/>
    <property type="match status" value="1"/>
</dbReference>
<dbReference type="GO" id="GO:0006099">
    <property type="term" value="P:tricarboxylic acid cycle"/>
    <property type="evidence" value="ECO:0007669"/>
    <property type="project" value="UniProtKB-UniRule"/>
</dbReference>
<name>A0A7W4FDZ0_GLUDI</name>
<evidence type="ECO:0000256" key="1">
    <source>
        <dbReference type="ARBA" id="ARBA00005064"/>
    </source>
</evidence>
<dbReference type="SUPFAM" id="SSF52210">
    <property type="entry name" value="Succinyl-CoA synthetase domains"/>
    <property type="match status" value="1"/>
</dbReference>
<dbReference type="PROSITE" id="PS00399">
    <property type="entry name" value="SUCCINYL_COA_LIG_2"/>
    <property type="match status" value="1"/>
</dbReference>
<dbReference type="NCBIfam" id="TIGR01019">
    <property type="entry name" value="sucCoAalpha"/>
    <property type="match status" value="1"/>
</dbReference>
<dbReference type="FunFam" id="3.40.50.720:FF:000002">
    <property type="entry name" value="Succinate--CoA ligase [ADP-forming] subunit alpha"/>
    <property type="match status" value="1"/>
</dbReference>
<sequence>MSILVHRGTRVITQGFTGAQGTFHSEQALAYGTRLVGGVTPGRGGAVHLGLPVFDTVSQAREATGADATVLYVPPDGAADAILEAIAAGMPLIVCITEGIPVLDMVRVHQVLARSDSVLIGPNCPGVITPGECKIGIMPGAIHRPGRVGIVSRSGTLTYEAVAQTTAAGLGQSTCVGIGGDPVKGLDFTDVLKRFIADPDTDSIIMIGEIGGTSEIEAAALIRDSGTKKPVVGFIAGATAPPGRRMGHAGAVITGGHETAGAKIDALRAAGIHVSISPALLGHTLLEVMAGRA</sequence>
<dbReference type="SMART" id="SM00881">
    <property type="entry name" value="CoA_binding"/>
    <property type="match status" value="1"/>
</dbReference>
<dbReference type="Gene3D" id="3.40.50.720">
    <property type="entry name" value="NAD(P)-binding Rossmann-like Domain"/>
    <property type="match status" value="1"/>
</dbReference>
<evidence type="ECO:0000313" key="11">
    <source>
        <dbReference type="Proteomes" id="UP000550787"/>
    </source>
</evidence>
<dbReference type="RefSeq" id="WP_012227174.1">
    <property type="nucleotide sequence ID" value="NZ_JABEQG010000008.1"/>
</dbReference>
<dbReference type="InterPro" id="IPR005811">
    <property type="entry name" value="SUCC_ACL_C"/>
</dbReference>
<dbReference type="InterPro" id="IPR005810">
    <property type="entry name" value="CoA_lig_alpha"/>
</dbReference>
<dbReference type="AlphaFoldDB" id="A0A7W4FDZ0"/>
<gene>
    <name evidence="5 10" type="primary">sucD</name>
    <name evidence="10" type="ORF">HLH33_06525</name>
</gene>
<evidence type="ECO:0000256" key="5">
    <source>
        <dbReference type="HAMAP-Rule" id="MF_01988"/>
    </source>
</evidence>
<dbReference type="PRINTS" id="PR01798">
    <property type="entry name" value="SCOASYNTHASE"/>
</dbReference>
<dbReference type="Gene3D" id="3.40.50.261">
    <property type="entry name" value="Succinyl-CoA synthetase domains"/>
    <property type="match status" value="1"/>
</dbReference>
<dbReference type="EMBL" id="JABEQG010000008">
    <property type="protein sequence ID" value="MBB2155964.1"/>
    <property type="molecule type" value="Genomic_DNA"/>
</dbReference>
<dbReference type="PANTHER" id="PTHR11117">
    <property type="entry name" value="SUCCINYL-COA LIGASE SUBUNIT ALPHA"/>
    <property type="match status" value="1"/>
</dbReference>
<reference evidence="10 11" key="1">
    <citation type="submission" date="2020-04" db="EMBL/GenBank/DDBJ databases">
        <title>Description of novel Gluconacetobacter.</title>
        <authorList>
            <person name="Sombolestani A."/>
        </authorList>
    </citation>
    <scope>NUCLEOTIDE SEQUENCE [LARGE SCALE GENOMIC DNA]</scope>
    <source>
        <strain evidence="10 11">LMG 7603</strain>
    </source>
</reference>
<keyword evidence="3 5" id="KW-0436">Ligase</keyword>
<feature type="binding site" evidence="5">
    <location>
        <begin position="17"/>
        <end position="20"/>
    </location>
    <ligand>
        <name>CoA</name>
        <dbReference type="ChEBI" id="CHEBI:57287"/>
    </ligand>
</feature>
<evidence type="ECO:0000256" key="8">
    <source>
        <dbReference type="RuleBase" id="RU000699"/>
    </source>
</evidence>
<comment type="similarity">
    <text evidence="5 7">Belongs to the succinate/malate CoA ligase alpha subunit family.</text>
</comment>
<dbReference type="SUPFAM" id="SSF51735">
    <property type="entry name" value="NAD(P)-binding Rossmann-fold domains"/>
    <property type="match status" value="1"/>
</dbReference>
<protein>
    <recommendedName>
        <fullName evidence="5">Succinate--CoA ligase [ADP-forming] subunit alpha</fullName>
        <ecNumber evidence="5">6.2.1.5</ecNumber>
    </recommendedName>
    <alternativeName>
        <fullName evidence="5">Succinyl-CoA synthetase subunit alpha</fullName>
        <shortName evidence="5">SCS-alpha</shortName>
    </alternativeName>
</protein>
<feature type="binding site" evidence="5">
    <location>
        <position position="159"/>
    </location>
    <ligand>
        <name>substrate</name>
        <note>ligand shared with subunit beta</note>
    </ligand>
</feature>
<evidence type="ECO:0000256" key="2">
    <source>
        <dbReference type="ARBA" id="ARBA00022532"/>
    </source>
</evidence>
<dbReference type="InterPro" id="IPR017440">
    <property type="entry name" value="Cit_synth/succinyl-CoA_lig_AS"/>
</dbReference>
<dbReference type="HAMAP" id="MF_01988">
    <property type="entry name" value="Succ_CoA_alpha"/>
    <property type="match status" value="1"/>
</dbReference>
<comment type="pathway">
    <text evidence="1 5 8">Carbohydrate metabolism; tricarboxylic acid cycle; succinate from succinyl-CoA (ligase route): step 1/1.</text>
</comment>
<dbReference type="GO" id="GO:0009361">
    <property type="term" value="C:succinate-CoA ligase complex (ADP-forming)"/>
    <property type="evidence" value="ECO:0007669"/>
    <property type="project" value="TreeGrafter"/>
</dbReference>
<keyword evidence="4 5" id="KW-0547">Nucleotide-binding</keyword>
<feature type="domain" description="CoA-binding" evidence="9">
    <location>
        <begin position="4"/>
        <end position="100"/>
    </location>
</feature>
<proteinExistence type="inferred from homology"/>
<dbReference type="EC" id="6.2.1.5" evidence="5"/>
<evidence type="ECO:0000256" key="4">
    <source>
        <dbReference type="ARBA" id="ARBA00022741"/>
    </source>
</evidence>
<comment type="caution">
    <text evidence="5">Lacks conserved residue(s) required for the propagation of feature annotation.</text>
</comment>
<dbReference type="InterPro" id="IPR003781">
    <property type="entry name" value="CoA-bd"/>
</dbReference>
<dbReference type="UniPathway" id="UPA00223">
    <property type="reaction ID" value="UER00999"/>
</dbReference>
<evidence type="ECO:0000313" key="10">
    <source>
        <dbReference type="EMBL" id="MBB2155964.1"/>
    </source>
</evidence>
<dbReference type="FunFam" id="3.40.50.261:FF:000006">
    <property type="entry name" value="Succinate--CoA ligase [ADP-forming] subunit alpha"/>
    <property type="match status" value="1"/>
</dbReference>
<comment type="catalytic activity">
    <reaction evidence="5 8">
        <text>succinate + ATP + CoA = succinyl-CoA + ADP + phosphate</text>
        <dbReference type="Rhea" id="RHEA:17661"/>
        <dbReference type="ChEBI" id="CHEBI:30031"/>
        <dbReference type="ChEBI" id="CHEBI:30616"/>
        <dbReference type="ChEBI" id="CHEBI:43474"/>
        <dbReference type="ChEBI" id="CHEBI:57287"/>
        <dbReference type="ChEBI" id="CHEBI:57292"/>
        <dbReference type="ChEBI" id="CHEBI:456216"/>
        <dbReference type="EC" id="6.2.1.5"/>
    </reaction>
</comment>
<evidence type="ECO:0000256" key="3">
    <source>
        <dbReference type="ARBA" id="ARBA00022598"/>
    </source>
</evidence>
<dbReference type="OMA" id="MPGSIFR"/>
<comment type="caution">
    <text evidence="10">The sequence shown here is derived from an EMBL/GenBank/DDBJ whole genome shotgun (WGS) entry which is preliminary data.</text>
</comment>
<dbReference type="InterPro" id="IPR016102">
    <property type="entry name" value="Succinyl-CoA_synth-like"/>
</dbReference>
<dbReference type="GO" id="GO:0004776">
    <property type="term" value="F:succinate-CoA ligase (GDP-forming) activity"/>
    <property type="evidence" value="ECO:0007669"/>
    <property type="project" value="TreeGrafter"/>
</dbReference>
<organism evidence="10 11">
    <name type="scientific">Gluconacetobacter diazotrophicus</name>
    <name type="common">Acetobacter diazotrophicus</name>
    <dbReference type="NCBI Taxonomy" id="33996"/>
    <lineage>
        <taxon>Bacteria</taxon>
        <taxon>Pseudomonadati</taxon>
        <taxon>Pseudomonadota</taxon>
        <taxon>Alphaproteobacteria</taxon>
        <taxon>Acetobacterales</taxon>
        <taxon>Acetobacteraceae</taxon>
        <taxon>Gluconacetobacter</taxon>
    </lineage>
</organism>
<comment type="function">
    <text evidence="5 8">Succinyl-CoA synthetase functions in the citric acid cycle (TCA), coupling the hydrolysis of succinyl-CoA to the synthesis of either ATP or GTP and thus represents the only step of substrate-level phosphorylation in the TCA. The alpha subunit of the enzyme binds the substrates coenzyme A and phosphate, while succinate binding and nucleotide specificity is provided by the beta subunit.</text>
</comment>
<feature type="binding site" evidence="5">
    <location>
        <begin position="96"/>
        <end position="98"/>
    </location>
    <ligand>
        <name>CoA</name>
        <dbReference type="ChEBI" id="CHEBI:57287"/>
    </ligand>
</feature>
<accession>A0A7W4FDZ0</accession>
<dbReference type="Pfam" id="PF02629">
    <property type="entry name" value="CoA_binding"/>
    <property type="match status" value="1"/>
</dbReference>
<feature type="active site" description="Tele-phosphohistidine intermediate" evidence="5 6">
    <location>
        <position position="248"/>
    </location>
</feature>
<evidence type="ECO:0000256" key="6">
    <source>
        <dbReference type="PIRSR" id="PIRSR001553-1"/>
    </source>
</evidence>
<dbReference type="GO" id="GO:0000166">
    <property type="term" value="F:nucleotide binding"/>
    <property type="evidence" value="ECO:0007669"/>
    <property type="project" value="UniProtKB-KW"/>
</dbReference>